<evidence type="ECO:0000313" key="1">
    <source>
        <dbReference type="EMBL" id="CAE6724187.1"/>
    </source>
</evidence>
<dbReference type="EMBL" id="CAJNBH010000004">
    <property type="protein sequence ID" value="CAE6724187.1"/>
    <property type="molecule type" value="Genomic_DNA"/>
</dbReference>
<gene>
    <name evidence="1" type="ORF">R69776_01677</name>
</gene>
<protein>
    <submittedName>
        <fullName evidence="1">Uncharacterized protein</fullName>
    </submittedName>
</protein>
<comment type="caution">
    <text evidence="1">The sequence shown here is derived from an EMBL/GenBank/DDBJ whole genome shotgun (WGS) entry which is preliminary data.</text>
</comment>
<evidence type="ECO:0000313" key="2">
    <source>
        <dbReference type="Proteomes" id="UP000673821"/>
    </source>
</evidence>
<organism evidence="1 2">
    <name type="scientific">Paraburkholderia nemoris</name>
    <dbReference type="NCBI Taxonomy" id="2793076"/>
    <lineage>
        <taxon>Bacteria</taxon>
        <taxon>Pseudomonadati</taxon>
        <taxon>Pseudomonadota</taxon>
        <taxon>Betaproteobacteria</taxon>
        <taxon>Burkholderiales</taxon>
        <taxon>Burkholderiaceae</taxon>
        <taxon>Paraburkholderia</taxon>
    </lineage>
</organism>
<proteinExistence type="predicted"/>
<sequence length="141" mass="15244">MPANGMVDGSSDGSSAELRDAAKVIAEALSRLGRNFDPASDDDLDRVVQYVSDLMTNDREMYDELVTALIRTGDLPPKSVSGFSVGHLPRGKPRPAKPFAPVRIYAERTPADEFLMEDAPSQGRLLTALDTVARAKGIAKR</sequence>
<accession>A0ABM8QZ11</accession>
<reference evidence="1 2" key="1">
    <citation type="submission" date="2021-02" db="EMBL/GenBank/DDBJ databases">
        <authorList>
            <person name="Vanwijnsberghe S."/>
        </authorList>
    </citation>
    <scope>NUCLEOTIDE SEQUENCE [LARGE SCALE GENOMIC DNA]</scope>
    <source>
        <strain evidence="1 2">R-69776</strain>
    </source>
</reference>
<dbReference type="RefSeq" id="WP_200658278.1">
    <property type="nucleotide sequence ID" value="NZ_CAJNBH010000004.1"/>
</dbReference>
<dbReference type="Proteomes" id="UP000673821">
    <property type="component" value="Unassembled WGS sequence"/>
</dbReference>
<name>A0ABM8QZ11_9BURK</name>
<keyword evidence="2" id="KW-1185">Reference proteome</keyword>